<evidence type="ECO:0000313" key="2">
    <source>
        <dbReference type="Proteomes" id="UP000031972"/>
    </source>
</evidence>
<gene>
    <name evidence="1" type="ORF">KR50_28450</name>
</gene>
<reference evidence="1 2" key="1">
    <citation type="submission" date="2015-01" db="EMBL/GenBank/DDBJ databases">
        <title>Jeotgalibacillus campisalis genome sequencing.</title>
        <authorList>
            <person name="Goh K.M."/>
            <person name="Chan K.-G."/>
            <person name="Yaakop A.S."/>
            <person name="Ee R."/>
            <person name="Gan H.M."/>
            <person name="Chan C.S."/>
        </authorList>
    </citation>
    <scope>NUCLEOTIDE SEQUENCE [LARGE SCALE GENOMIC DNA]</scope>
    <source>
        <strain evidence="1 2">SF-57</strain>
    </source>
</reference>
<evidence type="ECO:0000313" key="1">
    <source>
        <dbReference type="EMBL" id="KIL46170.1"/>
    </source>
</evidence>
<dbReference type="RefSeq" id="WP_041059765.1">
    <property type="nucleotide sequence ID" value="NZ_JXRR01000017.1"/>
</dbReference>
<dbReference type="EMBL" id="JXRR01000017">
    <property type="protein sequence ID" value="KIL46170.1"/>
    <property type="molecule type" value="Genomic_DNA"/>
</dbReference>
<dbReference type="AlphaFoldDB" id="A0A0C2R7E2"/>
<accession>A0A0C2R7E2</accession>
<dbReference type="PATRIC" id="fig|220754.4.peg.2859"/>
<proteinExistence type="predicted"/>
<comment type="caution">
    <text evidence="1">The sequence shown here is derived from an EMBL/GenBank/DDBJ whole genome shotgun (WGS) entry which is preliminary data.</text>
</comment>
<name>A0A0C2R7E2_9BACL</name>
<organism evidence="1 2">
    <name type="scientific">Jeotgalibacillus campisalis</name>
    <dbReference type="NCBI Taxonomy" id="220754"/>
    <lineage>
        <taxon>Bacteria</taxon>
        <taxon>Bacillati</taxon>
        <taxon>Bacillota</taxon>
        <taxon>Bacilli</taxon>
        <taxon>Bacillales</taxon>
        <taxon>Caryophanaceae</taxon>
        <taxon>Jeotgalibacillus</taxon>
    </lineage>
</organism>
<sequence length="105" mass="12515">MNTFVKCDECEKDIENWSANIMVDSSNFHERIEDFQVVCKPCTRDLDSTNRGSQLHNLWELSWLKNDYLDMEREIFEEMSIGRKRFSHEALLKINNIGRKINETN</sequence>
<dbReference type="OrthoDB" id="2867044at2"/>
<protein>
    <submittedName>
        <fullName evidence="1">Uncharacterized protein</fullName>
    </submittedName>
</protein>
<dbReference type="Proteomes" id="UP000031972">
    <property type="component" value="Unassembled WGS sequence"/>
</dbReference>
<keyword evidence="2" id="KW-1185">Reference proteome</keyword>